<accession>A0ABR3QNX0</accession>
<evidence type="ECO:0000313" key="1">
    <source>
        <dbReference type="EMBL" id="KAL1593673.1"/>
    </source>
</evidence>
<keyword evidence="2" id="KW-1185">Reference proteome</keyword>
<protein>
    <submittedName>
        <fullName evidence="1">Uncharacterized protein</fullName>
    </submittedName>
</protein>
<dbReference type="Proteomes" id="UP001521222">
    <property type="component" value="Unassembled WGS sequence"/>
</dbReference>
<reference evidence="1 2" key="1">
    <citation type="submission" date="2024-02" db="EMBL/GenBank/DDBJ databases">
        <title>De novo assembly and annotation of 12 fungi associated with fruit tree decline syndrome in Ontario, Canada.</title>
        <authorList>
            <person name="Sulman M."/>
            <person name="Ellouze W."/>
            <person name="Ilyukhin E."/>
        </authorList>
    </citation>
    <scope>NUCLEOTIDE SEQUENCE [LARGE SCALE GENOMIC DNA]</scope>
    <source>
        <strain evidence="1 2">M97-236</strain>
    </source>
</reference>
<sequence>MDLELAQRAIIRGIRYNDGFARELHGTDSRVTRALNAQAIMNNRIPDMLNHDEFPYCIWHPSTPSQDTCRALLQRYPQMIYQIGRVCAVAGYTDLYHSLALLPEAHIAEEAHDNNNLDIYNAITSQPVKYAVFNDYTRTYTPCSPRPSLINGDTCVRSMLEVKQRYTTPWPVKSNVSSWHRRDGFRERYFDITEDMSIDTYSVSAPKTNQSIVVPLLYNPLPADLPTVQKDLLILMAAVQGNIDRYARLRRPFLIQREGPCLVRGIYHNPLFAKWVAQQLDAGDSRFDTLRVKKALHARFVMNNNLDRITVDTKGGELPYLIWYPQFAVPETYVEIAKRRPDMRVQAARACVVADYSDAYCEIGAPWDRALAREAEGSLNSFYAEDMRKKAEAAGVKYEGYDYRGDEEGFVEDWKFFTVKSKTWTHLRTSSHVLGRIDCSAIENDVGWSGLYDGEQAEVRDIEATVFASEEARMKEREALEEIERQHPVHMEDPWVRG</sequence>
<proteinExistence type="predicted"/>
<evidence type="ECO:0000313" key="2">
    <source>
        <dbReference type="Proteomes" id="UP001521222"/>
    </source>
</evidence>
<organism evidence="1 2">
    <name type="scientific">Nothophoma quercina</name>
    <dbReference type="NCBI Taxonomy" id="749835"/>
    <lineage>
        <taxon>Eukaryota</taxon>
        <taxon>Fungi</taxon>
        <taxon>Dikarya</taxon>
        <taxon>Ascomycota</taxon>
        <taxon>Pezizomycotina</taxon>
        <taxon>Dothideomycetes</taxon>
        <taxon>Pleosporomycetidae</taxon>
        <taxon>Pleosporales</taxon>
        <taxon>Pleosporineae</taxon>
        <taxon>Didymellaceae</taxon>
        <taxon>Nothophoma</taxon>
    </lineage>
</organism>
<comment type="caution">
    <text evidence="1">The sequence shown here is derived from an EMBL/GenBank/DDBJ whole genome shotgun (WGS) entry which is preliminary data.</text>
</comment>
<gene>
    <name evidence="1" type="ORF">SLS59_009187</name>
</gene>
<dbReference type="EMBL" id="JAKIXB020000039">
    <property type="protein sequence ID" value="KAL1593673.1"/>
    <property type="molecule type" value="Genomic_DNA"/>
</dbReference>
<name>A0ABR3QNX0_9PLEO</name>